<dbReference type="OrthoDB" id="388193at2"/>
<accession>A0A0K1W130</accession>
<evidence type="ECO:0000313" key="3">
    <source>
        <dbReference type="Proteomes" id="UP000067476"/>
    </source>
</evidence>
<dbReference type="AlphaFoldDB" id="A0A0K1W130"/>
<dbReference type="PATRIC" id="fig|216942.3.peg.385"/>
<protein>
    <submittedName>
        <fullName evidence="2">Uncharacterized protein</fullName>
    </submittedName>
</protein>
<organism evidence="2 3">
    <name type="scientific">Spiroplasma litorale</name>
    <dbReference type="NCBI Taxonomy" id="216942"/>
    <lineage>
        <taxon>Bacteria</taxon>
        <taxon>Bacillati</taxon>
        <taxon>Mycoplasmatota</taxon>
        <taxon>Mollicutes</taxon>
        <taxon>Entomoplasmatales</taxon>
        <taxon>Spiroplasmataceae</taxon>
        <taxon>Spiroplasma</taxon>
    </lineage>
</organism>
<feature type="region of interest" description="Disordered" evidence="1">
    <location>
        <begin position="373"/>
        <end position="399"/>
    </location>
</feature>
<dbReference type="KEGG" id="sll:SLITO_v1c03820"/>
<evidence type="ECO:0000313" key="2">
    <source>
        <dbReference type="EMBL" id="AKX34035.1"/>
    </source>
</evidence>
<evidence type="ECO:0000256" key="1">
    <source>
        <dbReference type="SAM" id="MobiDB-lite"/>
    </source>
</evidence>
<dbReference type="STRING" id="216942.SLITO_v1c03820"/>
<name>A0A0K1W130_9MOLU</name>
<sequence>MHVKKLIVKNFVTPGVQTYEFNNEGFLVGGDFLNPYILRNINDLVNGLWIENTISFEKYYPKFAKKLKDEDMDLQIDALFEVTKEELQNLNRILKTLGNRVPLLSRVYYYSIKCIYPFIFPIITIVPADHHHPTDVSFGIGLHYEKFFRPNITKKEIITNTGIKAVGLIRDKYFEYLERKVDDDYLIAYREYLDLIKSIFRFDTEFIKKLGKIVYEINDGDIINFGDQEGFFLTVPEFNDFLDSFKILRENEELKEDFLSLLFDTYLVDLQWIYSVKSANDIYEMKRNVSKNFCDRSYYSRELLDFFNFFFDVNQDLFDFSNIVELNELKVDNSLIAEEIVKDRKIITIFKDEEDVTIEKTLEKDNRTLKVKKSMAAKKKKDKAVQLKKEKQQRNKRIKELMTRIKNN</sequence>
<feature type="compositionally biased region" description="Basic residues" evidence="1">
    <location>
        <begin position="373"/>
        <end position="382"/>
    </location>
</feature>
<dbReference type="EMBL" id="CP012357">
    <property type="protein sequence ID" value="AKX34035.1"/>
    <property type="molecule type" value="Genomic_DNA"/>
</dbReference>
<dbReference type="RefSeq" id="WP_075058129.1">
    <property type="nucleotide sequence ID" value="NZ_CP012357.1"/>
</dbReference>
<gene>
    <name evidence="2" type="ORF">SLITO_v1c03820</name>
</gene>
<feature type="compositionally biased region" description="Basic and acidic residues" evidence="1">
    <location>
        <begin position="383"/>
        <end position="399"/>
    </location>
</feature>
<proteinExistence type="predicted"/>
<dbReference type="Proteomes" id="UP000067476">
    <property type="component" value="Chromosome"/>
</dbReference>
<keyword evidence="3" id="KW-1185">Reference proteome</keyword>
<reference evidence="2 3" key="1">
    <citation type="journal article" date="2015" name="Genome Announc.">
        <title>Complete Genome Sequence of Spiroplasma litorale TN-1T (DSM 21781), a Bacterium Isolated from a Green-Eyed Horsefly (Tabanus nigrovittatus).</title>
        <authorList>
            <person name="Lo W.S."/>
            <person name="Lai Y.C."/>
            <person name="Lien Y.W."/>
            <person name="Wang T.H."/>
            <person name="Kuo C.H."/>
        </authorList>
    </citation>
    <scope>NUCLEOTIDE SEQUENCE [LARGE SCALE GENOMIC DNA]</scope>
    <source>
        <strain evidence="2 3">TN-1</strain>
    </source>
</reference>